<name>A0A8S5QWI9_9CAUD</name>
<sequence length="57" mass="6595">MEITIEQIAEYIRKASMYDAIINYTKASKYFSREDILAFAGEHDTAKKQEDITDGNF</sequence>
<organism evidence="1">
    <name type="scientific">Siphoviridae sp. ctcuE16</name>
    <dbReference type="NCBI Taxonomy" id="2826397"/>
    <lineage>
        <taxon>Viruses</taxon>
        <taxon>Duplodnaviria</taxon>
        <taxon>Heunggongvirae</taxon>
        <taxon>Uroviricota</taxon>
        <taxon>Caudoviricetes</taxon>
    </lineage>
</organism>
<accession>A0A8S5QWI9</accession>
<protein>
    <submittedName>
        <fullName evidence="1">Uncharacterized protein</fullName>
    </submittedName>
</protein>
<evidence type="ECO:0000313" key="1">
    <source>
        <dbReference type="EMBL" id="DAE23424.1"/>
    </source>
</evidence>
<reference evidence="1" key="1">
    <citation type="journal article" date="2021" name="Proc. Natl. Acad. Sci. U.S.A.">
        <title>A Catalog of Tens of Thousands of Viruses from Human Metagenomes Reveals Hidden Associations with Chronic Diseases.</title>
        <authorList>
            <person name="Tisza M.J."/>
            <person name="Buck C.B."/>
        </authorList>
    </citation>
    <scope>NUCLEOTIDE SEQUENCE</scope>
    <source>
        <strain evidence="1">CtcuE16</strain>
    </source>
</reference>
<proteinExistence type="predicted"/>
<dbReference type="EMBL" id="BK015753">
    <property type="protein sequence ID" value="DAE23424.1"/>
    <property type="molecule type" value="Genomic_DNA"/>
</dbReference>